<dbReference type="Proteomes" id="UP000614334">
    <property type="component" value="Unassembled WGS sequence"/>
</dbReference>
<dbReference type="InterPro" id="IPR010730">
    <property type="entry name" value="HET"/>
</dbReference>
<evidence type="ECO:0000313" key="4">
    <source>
        <dbReference type="Proteomes" id="UP000614334"/>
    </source>
</evidence>
<dbReference type="Pfam" id="PF06985">
    <property type="entry name" value="HET"/>
    <property type="match status" value="1"/>
</dbReference>
<protein>
    <submittedName>
        <fullName evidence="3">Heterokaryon incompatibility protein (HET)</fullName>
    </submittedName>
</protein>
<accession>A0A8H7M2W7</accession>
<sequence length="791" mass="88420">MADYTHFLQKEGAGRRIYDVDLRQLSHGQTLYDLGSRCVKPEIYRFIECSSVIQHKLLKIREYCELPKYSYAVVSHVWDGATTNPGDNTFAVRGGAGVTAGKTPINVRVLEEACLASLKMNLNLLWIDRLCIIQSEQADKKWHLKAMHSIYQCSALCIVIPDGLAQLACLNQETPWINRGWTLQEAVAPNQVQVLFAWQGGESWAKPHIEAEVPHYITHVTKGYSAMAPLALVLDCCISGTMVLIDDITQPMVRTTNDICIFGSSHKRADATHKDASPGVAMLAAVISTTLRKDEDQIYHCLWKCMLTRATRYPADMIFSIMGLFGVTLNPDDFSLDDYVKPAIALAKELLNEQHKPATWLGASFLAPPCPSLSTFPVFPTSPHGRTQEAMIKWGGDDIPATSLMTTEFVASPVIMPKGRMDDRGYFEFTSHSLPVTAVDPSEAKNAKDDGPYVWGPGRQLWKFDQSETEMEASHTFAVFLGFFSAYSPAKHQPENSARVFIVGKQSDGNYQLISYAMLTRETMKLLKWKLRKLNVGGQIPPESIAAQNGENNEKYEGKDTQNQLINSSTTSKQSGTIDQSTRGPFWVNVFQLVREHRVRRATLVTISGWGANLDFTWPDDSMGKVTHKLLLERFRVQSGLKLNDTGCQPLTPTYAREKMRDYERSQDNERPTLQITRGFPVWLGASEESSADQFFGAVAHTPYPRRNAASSLGSDGSGLLGEPLGALHEHFRASYQTLRNARRQQRVPERSRDFRGPVELPRPVKAPASKPETSRRLSLFYQSPTPPPQS</sequence>
<comment type="caution">
    <text evidence="3">The sequence shown here is derived from an EMBL/GenBank/DDBJ whole genome shotgun (WGS) entry which is preliminary data.</text>
</comment>
<evidence type="ECO:0000256" key="1">
    <source>
        <dbReference type="SAM" id="MobiDB-lite"/>
    </source>
</evidence>
<organism evidence="3 4">
    <name type="scientific">Rhizoctonia solani</name>
    <dbReference type="NCBI Taxonomy" id="456999"/>
    <lineage>
        <taxon>Eukaryota</taxon>
        <taxon>Fungi</taxon>
        <taxon>Dikarya</taxon>
        <taxon>Basidiomycota</taxon>
        <taxon>Agaricomycotina</taxon>
        <taxon>Agaricomycetes</taxon>
        <taxon>Cantharellales</taxon>
        <taxon>Ceratobasidiaceae</taxon>
        <taxon>Rhizoctonia</taxon>
    </lineage>
</organism>
<proteinExistence type="predicted"/>
<dbReference type="PANTHER" id="PTHR33112">
    <property type="entry name" value="DOMAIN PROTEIN, PUTATIVE-RELATED"/>
    <property type="match status" value="1"/>
</dbReference>
<evidence type="ECO:0000313" key="3">
    <source>
        <dbReference type="EMBL" id="KAF8749518.1"/>
    </source>
</evidence>
<name>A0A8H7M2W7_9AGAM</name>
<feature type="domain" description="Heterokaryon incompatibility" evidence="2">
    <location>
        <begin position="71"/>
        <end position="160"/>
    </location>
</feature>
<dbReference type="EMBL" id="JACYCF010000027">
    <property type="protein sequence ID" value="KAF8749518.1"/>
    <property type="molecule type" value="Genomic_DNA"/>
</dbReference>
<gene>
    <name evidence="3" type="ORF">RHS01_09959</name>
</gene>
<feature type="region of interest" description="Disordered" evidence="1">
    <location>
        <begin position="740"/>
        <end position="791"/>
    </location>
</feature>
<feature type="region of interest" description="Disordered" evidence="1">
    <location>
        <begin position="541"/>
        <end position="560"/>
    </location>
</feature>
<dbReference type="AlphaFoldDB" id="A0A8H7M2W7"/>
<dbReference type="PANTHER" id="PTHR33112:SF12">
    <property type="entry name" value="HETEROKARYON INCOMPATIBILITY DOMAIN-CONTAINING PROTEIN"/>
    <property type="match status" value="1"/>
</dbReference>
<reference evidence="3" key="1">
    <citation type="submission" date="2020-09" db="EMBL/GenBank/DDBJ databases">
        <title>Comparative genome analyses of four rice-infecting Rhizoctonia solani isolates reveal extensive enrichment of homogalacturonan modification genes.</title>
        <authorList>
            <person name="Lee D.-Y."/>
            <person name="Jeon J."/>
            <person name="Kim K.-T."/>
            <person name="Cheong K."/>
            <person name="Song H."/>
            <person name="Choi G."/>
            <person name="Ko J."/>
            <person name="Opiyo S.O."/>
            <person name="Zuo S."/>
            <person name="Madhav S."/>
            <person name="Lee Y.-H."/>
            <person name="Wang G.-L."/>
        </authorList>
    </citation>
    <scope>NUCLEOTIDE SEQUENCE</scope>
    <source>
        <strain evidence="3">AG1-IA B2</strain>
    </source>
</reference>
<feature type="compositionally biased region" description="Basic and acidic residues" evidence="1">
    <location>
        <begin position="747"/>
        <end position="757"/>
    </location>
</feature>
<evidence type="ECO:0000259" key="2">
    <source>
        <dbReference type="Pfam" id="PF06985"/>
    </source>
</evidence>